<dbReference type="InterPro" id="IPR001457">
    <property type="entry name" value="NADH_UbQ/plastoQ_OxRdtase_su6"/>
</dbReference>
<name>A0A410K1Z8_9BACT</name>
<comment type="function">
    <text evidence="2">NDH-1 shuttles electrons from NADH, via FMN and iron-sulfur (Fe-S) centers, to quinones in the respiratory chain. Couples the redox reaction to proton translocation (for every two electrons transferred, four hydrogen ions are translocated across the cytoplasmic membrane), and thus conserves the redox energy in a proton gradient.</text>
</comment>
<protein>
    <recommendedName>
        <fullName evidence="2">NADH-quinone oxidoreductase subunit J</fullName>
        <ecNumber evidence="2">7.1.1.-</ecNumber>
    </recommendedName>
</protein>
<comment type="catalytic activity">
    <reaction evidence="2">
        <text>a quinone + NADH + 5 H(+)(in) = a quinol + NAD(+) + 4 H(+)(out)</text>
        <dbReference type="Rhea" id="RHEA:57888"/>
        <dbReference type="ChEBI" id="CHEBI:15378"/>
        <dbReference type="ChEBI" id="CHEBI:24646"/>
        <dbReference type="ChEBI" id="CHEBI:57540"/>
        <dbReference type="ChEBI" id="CHEBI:57945"/>
        <dbReference type="ChEBI" id="CHEBI:132124"/>
    </reaction>
</comment>
<comment type="subcellular location">
    <subcellularLocation>
        <location evidence="2">Cell membrane</location>
        <topology evidence="2">Multi-pass membrane protein</topology>
    </subcellularLocation>
</comment>
<keyword evidence="2" id="KW-0812">Transmembrane</keyword>
<accession>A0A410K1Z8</accession>
<gene>
    <name evidence="3" type="ORF">EP073_01815</name>
</gene>
<dbReference type="Pfam" id="PF00499">
    <property type="entry name" value="Oxidored_q3"/>
    <property type="match status" value="1"/>
</dbReference>
<keyword evidence="4" id="KW-1185">Reference proteome</keyword>
<dbReference type="GO" id="GO:0048038">
    <property type="term" value="F:quinone binding"/>
    <property type="evidence" value="ECO:0007669"/>
    <property type="project" value="UniProtKB-UniRule"/>
</dbReference>
<evidence type="ECO:0000313" key="4">
    <source>
        <dbReference type="Proteomes" id="UP000287502"/>
    </source>
</evidence>
<evidence type="ECO:0000256" key="2">
    <source>
        <dbReference type="RuleBase" id="RU004429"/>
    </source>
</evidence>
<reference evidence="3 4" key="1">
    <citation type="submission" date="2019-01" db="EMBL/GenBank/DDBJ databases">
        <title>Geovibrio thiophilus DSM 11263, complete genome.</title>
        <authorList>
            <person name="Spring S."/>
            <person name="Bunk B."/>
            <person name="Sproer C."/>
        </authorList>
    </citation>
    <scope>NUCLEOTIDE SEQUENCE [LARGE SCALE GENOMIC DNA]</scope>
    <source>
        <strain evidence="3 4">DSM 11263</strain>
    </source>
</reference>
<dbReference type="EC" id="7.1.1.-" evidence="2"/>
<feature type="transmembrane region" description="Helical" evidence="2">
    <location>
        <begin position="141"/>
        <end position="163"/>
    </location>
</feature>
<keyword evidence="2" id="KW-1133">Transmembrane helix</keyword>
<dbReference type="Gene3D" id="1.20.120.1200">
    <property type="entry name" value="NADH-ubiquinone/plastoquinone oxidoreductase chain 6, subunit NuoJ"/>
    <property type="match status" value="1"/>
</dbReference>
<organism evidence="3 4">
    <name type="scientific">Geovibrio thiophilus</name>
    <dbReference type="NCBI Taxonomy" id="139438"/>
    <lineage>
        <taxon>Bacteria</taxon>
        <taxon>Pseudomonadati</taxon>
        <taxon>Deferribacterota</taxon>
        <taxon>Deferribacteres</taxon>
        <taxon>Deferribacterales</taxon>
        <taxon>Geovibrionaceae</taxon>
        <taxon>Geovibrio</taxon>
    </lineage>
</organism>
<dbReference type="Proteomes" id="UP000287502">
    <property type="component" value="Chromosome"/>
</dbReference>
<dbReference type="OrthoDB" id="9814997at2"/>
<keyword evidence="2" id="KW-1003">Cell membrane</keyword>
<comment type="similarity">
    <text evidence="1 2">Belongs to the complex I subunit 6 family.</text>
</comment>
<dbReference type="GO" id="GO:0008137">
    <property type="term" value="F:NADH dehydrogenase (ubiquinone) activity"/>
    <property type="evidence" value="ECO:0007669"/>
    <property type="project" value="UniProtKB-UniRule"/>
</dbReference>
<keyword evidence="2" id="KW-0472">Membrane</keyword>
<dbReference type="InterPro" id="IPR042106">
    <property type="entry name" value="Nuo/plastoQ_OxRdtase_6_NuoJ"/>
</dbReference>
<feature type="transmembrane region" description="Helical" evidence="2">
    <location>
        <begin position="29"/>
        <end position="47"/>
    </location>
</feature>
<dbReference type="AlphaFoldDB" id="A0A410K1Z8"/>
<feature type="transmembrane region" description="Helical" evidence="2">
    <location>
        <begin position="87"/>
        <end position="108"/>
    </location>
</feature>
<feature type="transmembrane region" description="Helical" evidence="2">
    <location>
        <begin position="6"/>
        <end position="22"/>
    </location>
</feature>
<keyword evidence="2" id="KW-0520">NAD</keyword>
<dbReference type="PANTHER" id="PTHR33269">
    <property type="entry name" value="NADH-UBIQUINONE OXIDOREDUCTASE CHAIN 6"/>
    <property type="match status" value="1"/>
</dbReference>
<evidence type="ECO:0000313" key="3">
    <source>
        <dbReference type="EMBL" id="QAR34446.1"/>
    </source>
</evidence>
<keyword evidence="2" id="KW-0874">Quinone</keyword>
<dbReference type="PANTHER" id="PTHR33269:SF17">
    <property type="entry name" value="NADH-UBIQUINONE OXIDOREDUCTASE CHAIN 6"/>
    <property type="match status" value="1"/>
</dbReference>
<dbReference type="RefSeq" id="WP_128467751.1">
    <property type="nucleotide sequence ID" value="NZ_CP035108.1"/>
</dbReference>
<dbReference type="KEGG" id="gtl:EP073_01815"/>
<proteinExistence type="inferred from homology"/>
<dbReference type="GO" id="GO:0005886">
    <property type="term" value="C:plasma membrane"/>
    <property type="evidence" value="ECO:0007669"/>
    <property type="project" value="UniProtKB-SubCell"/>
</dbReference>
<evidence type="ECO:0000256" key="1">
    <source>
        <dbReference type="ARBA" id="ARBA00005698"/>
    </source>
</evidence>
<dbReference type="EMBL" id="CP035108">
    <property type="protein sequence ID" value="QAR34446.1"/>
    <property type="molecule type" value="Genomic_DNA"/>
</dbReference>
<feature type="transmembrane region" description="Helical" evidence="2">
    <location>
        <begin position="53"/>
        <end position="75"/>
    </location>
</feature>
<sequence>MAQVAFYILAGLAVVSALGVITRENPVHSALWMLLTFFSVAGIFVQLGAEFVAAIQVLVYAGAILVLYLFVVMLLNPRSGGFIRMPAKYIIGSAVSIVVFFQIAITIWSSGILKTGAIGPLPYAEGMNNVRAYGNVLFTKYLVPFEIASILLLVAMIGAIVIARKD</sequence>